<reference evidence="2" key="1">
    <citation type="submission" date="2021-02" db="EMBL/GenBank/DDBJ databases">
        <authorList>
            <person name="Dougan E. K."/>
            <person name="Rhodes N."/>
            <person name="Thang M."/>
            <person name="Chan C."/>
        </authorList>
    </citation>
    <scope>NUCLEOTIDE SEQUENCE</scope>
</reference>
<dbReference type="OMA" id="MEDPQIV"/>
<dbReference type="Proteomes" id="UP000654075">
    <property type="component" value="Unassembled WGS sequence"/>
</dbReference>
<evidence type="ECO:0000313" key="2">
    <source>
        <dbReference type="EMBL" id="CAE8627189.1"/>
    </source>
</evidence>
<organism evidence="2 4">
    <name type="scientific">Polarella glacialis</name>
    <name type="common">Dinoflagellate</name>
    <dbReference type="NCBI Taxonomy" id="89957"/>
    <lineage>
        <taxon>Eukaryota</taxon>
        <taxon>Sar</taxon>
        <taxon>Alveolata</taxon>
        <taxon>Dinophyceae</taxon>
        <taxon>Suessiales</taxon>
        <taxon>Suessiaceae</taxon>
        <taxon>Polarella</taxon>
    </lineage>
</organism>
<dbReference type="Proteomes" id="UP000626109">
    <property type="component" value="Unassembled WGS sequence"/>
</dbReference>
<dbReference type="InterPro" id="IPR025197">
    <property type="entry name" value="DUF4116"/>
</dbReference>
<evidence type="ECO:0000313" key="3">
    <source>
        <dbReference type="EMBL" id="CAE8669334.1"/>
    </source>
</evidence>
<dbReference type="EMBL" id="CAJNNV010029119">
    <property type="protein sequence ID" value="CAE8627189.1"/>
    <property type="molecule type" value="Genomic_DNA"/>
</dbReference>
<dbReference type="Pfam" id="PF13475">
    <property type="entry name" value="DUF4116"/>
    <property type="match status" value="1"/>
</dbReference>
<feature type="domain" description="DUF4116" evidence="1">
    <location>
        <begin position="37"/>
        <end position="84"/>
    </location>
</feature>
<feature type="non-terminal residue" evidence="2">
    <location>
        <position position="1"/>
    </location>
</feature>
<evidence type="ECO:0000313" key="4">
    <source>
        <dbReference type="Proteomes" id="UP000654075"/>
    </source>
</evidence>
<accession>A0A813GJH4</accession>
<dbReference type="EMBL" id="CAJNNW010022448">
    <property type="protein sequence ID" value="CAE8669334.1"/>
    <property type="molecule type" value="Genomic_DNA"/>
</dbReference>
<dbReference type="AlphaFoldDB" id="A0A813GJH4"/>
<evidence type="ECO:0000259" key="1">
    <source>
        <dbReference type="Pfam" id="PF13475"/>
    </source>
</evidence>
<gene>
    <name evidence="2" type="ORF">PGLA1383_LOCUS44008</name>
    <name evidence="3" type="ORF">PGLA2088_LOCUS17157</name>
</gene>
<keyword evidence="4" id="KW-1185">Reference proteome</keyword>
<name>A0A813GJH4_POLGL</name>
<comment type="caution">
    <text evidence="2">The sequence shown here is derived from an EMBL/GenBank/DDBJ whole genome shotgun (WGS) entry which is preliminary data.</text>
</comment>
<proteinExistence type="predicted"/>
<protein>
    <recommendedName>
        <fullName evidence="1">DUF4116 domain-containing protein</fullName>
    </recommendedName>
</protein>
<sequence>SFMFASEELRADREVALLAVTGLGETLRLVALHLMEDPQIVTAAVRQNGMALRHAHHSLWDDSEIVLEAVKQNGRALRHASKRLCNNREVVETAMAGTPAALAYVGPDLKEEFADKLSASWTAEGAHHDRRRIAKSLAMKHAGPM</sequence>
<dbReference type="OrthoDB" id="423783at2759"/>